<dbReference type="EMBL" id="SNRW01010336">
    <property type="protein sequence ID" value="KAA6376719.1"/>
    <property type="molecule type" value="Genomic_DNA"/>
</dbReference>
<accession>A0A5J4V1V6</accession>
<gene>
    <name evidence="2" type="ORF">EZS28_027755</name>
</gene>
<dbReference type="AlphaFoldDB" id="A0A5J4V1V6"/>
<evidence type="ECO:0000313" key="2">
    <source>
        <dbReference type="EMBL" id="KAA6376719.1"/>
    </source>
</evidence>
<feature type="domain" description="N-acetyltransferase" evidence="1">
    <location>
        <begin position="97"/>
        <end position="248"/>
    </location>
</feature>
<dbReference type="GO" id="GO:0016747">
    <property type="term" value="F:acyltransferase activity, transferring groups other than amino-acyl groups"/>
    <property type="evidence" value="ECO:0007669"/>
    <property type="project" value="InterPro"/>
</dbReference>
<dbReference type="Pfam" id="PF13302">
    <property type="entry name" value="Acetyltransf_3"/>
    <property type="match status" value="1"/>
</dbReference>
<reference evidence="2 3" key="1">
    <citation type="submission" date="2019-03" db="EMBL/GenBank/DDBJ databases">
        <title>Single cell metagenomics reveals metabolic interactions within the superorganism composed of flagellate Streblomastix strix and complex community of Bacteroidetes bacteria on its surface.</title>
        <authorList>
            <person name="Treitli S.C."/>
            <person name="Kolisko M."/>
            <person name="Husnik F."/>
            <person name="Keeling P."/>
            <person name="Hampl V."/>
        </authorList>
    </citation>
    <scope>NUCLEOTIDE SEQUENCE [LARGE SCALE GENOMIC DNA]</scope>
    <source>
        <strain evidence="2">ST1C</strain>
    </source>
</reference>
<dbReference type="Proteomes" id="UP000324800">
    <property type="component" value="Unassembled WGS sequence"/>
</dbReference>
<sequence length="298" mass="34304">MMNVQAVVSSDQTSNPSLSIDPQFDIYLRQFCDRFQGKLNKEEIEPIFNPNPTILKDSKDSNHEHSIFLMPIVLGDERMINDFIRIRSQGSEGSTLSSKEYMKYYGGGIKNKEQSKKECESRMNGMWMNNSLPLEMVFLVYDKEKEQDNEGRREASLYVGVDTNGSKGGIVTAGLRDEYGNIEENPDFFFVASEKDSGKHLTRKSVRIMVMFFELINSKGIYGFDRLSATVHPENRPSEEILKHVGFKFCKQDNRTYLKAECKLRNVYEYKFSIVDQSIQPNCKESDEIQDIKEAKKA</sequence>
<comment type="caution">
    <text evidence="2">The sequence shown here is derived from an EMBL/GenBank/DDBJ whole genome shotgun (WGS) entry which is preliminary data.</text>
</comment>
<protein>
    <recommendedName>
        <fullName evidence="1">N-acetyltransferase domain-containing protein</fullName>
    </recommendedName>
</protein>
<name>A0A5J4V1V6_9EUKA</name>
<evidence type="ECO:0000313" key="3">
    <source>
        <dbReference type="Proteomes" id="UP000324800"/>
    </source>
</evidence>
<proteinExistence type="predicted"/>
<dbReference type="Gene3D" id="3.40.630.30">
    <property type="match status" value="1"/>
</dbReference>
<evidence type="ECO:0000259" key="1">
    <source>
        <dbReference type="Pfam" id="PF13302"/>
    </source>
</evidence>
<organism evidence="2 3">
    <name type="scientific">Streblomastix strix</name>
    <dbReference type="NCBI Taxonomy" id="222440"/>
    <lineage>
        <taxon>Eukaryota</taxon>
        <taxon>Metamonada</taxon>
        <taxon>Preaxostyla</taxon>
        <taxon>Oxymonadida</taxon>
        <taxon>Streblomastigidae</taxon>
        <taxon>Streblomastix</taxon>
    </lineage>
</organism>
<dbReference type="InterPro" id="IPR000182">
    <property type="entry name" value="GNAT_dom"/>
</dbReference>